<dbReference type="Pfam" id="PF04264">
    <property type="entry name" value="YceI"/>
    <property type="match status" value="1"/>
</dbReference>
<dbReference type="InterPro" id="IPR036761">
    <property type="entry name" value="TTHA0802/YceI-like_sf"/>
</dbReference>
<dbReference type="PANTHER" id="PTHR34406:SF2">
    <property type="entry name" value="PERIPLASMIC PROTEIN"/>
    <property type="match status" value="1"/>
</dbReference>
<dbReference type="Proteomes" id="UP000575898">
    <property type="component" value="Unassembled WGS sequence"/>
</dbReference>
<reference evidence="3 4" key="1">
    <citation type="submission" date="2020-08" db="EMBL/GenBank/DDBJ databases">
        <title>Genomic Encyclopedia of Type Strains, Phase IV (KMG-IV): sequencing the most valuable type-strain genomes for metagenomic binning, comparative biology and taxonomic classification.</title>
        <authorList>
            <person name="Goeker M."/>
        </authorList>
    </citation>
    <scope>NUCLEOTIDE SEQUENCE [LARGE SCALE GENOMIC DNA]</scope>
    <source>
        <strain evidence="3 4">DSM 27165</strain>
    </source>
</reference>
<keyword evidence="4" id="KW-1185">Reference proteome</keyword>
<dbReference type="SUPFAM" id="SSF101874">
    <property type="entry name" value="YceI-like"/>
    <property type="match status" value="1"/>
</dbReference>
<evidence type="ECO:0000313" key="4">
    <source>
        <dbReference type="Proteomes" id="UP000575898"/>
    </source>
</evidence>
<feature type="chain" id="PRO_5032703866" evidence="1">
    <location>
        <begin position="21"/>
        <end position="189"/>
    </location>
</feature>
<organism evidence="3 4">
    <name type="scientific">Chitinivorax tropicus</name>
    <dbReference type="NCBI Taxonomy" id="714531"/>
    <lineage>
        <taxon>Bacteria</taxon>
        <taxon>Pseudomonadati</taxon>
        <taxon>Pseudomonadota</taxon>
        <taxon>Betaproteobacteria</taxon>
        <taxon>Chitinivorax</taxon>
    </lineage>
</organism>
<evidence type="ECO:0000256" key="1">
    <source>
        <dbReference type="SAM" id="SignalP"/>
    </source>
</evidence>
<evidence type="ECO:0000259" key="2">
    <source>
        <dbReference type="SMART" id="SM00867"/>
    </source>
</evidence>
<gene>
    <name evidence="3" type="ORF">HNQ59_002296</name>
</gene>
<dbReference type="AlphaFoldDB" id="A0A840MK21"/>
<dbReference type="InterPro" id="IPR007372">
    <property type="entry name" value="Lipid/polyisoprenoid-bd_YceI"/>
</dbReference>
<comment type="caution">
    <text evidence="3">The sequence shown here is derived from an EMBL/GenBank/DDBJ whole genome shotgun (WGS) entry which is preliminary data.</text>
</comment>
<feature type="signal peptide" evidence="1">
    <location>
        <begin position="1"/>
        <end position="20"/>
    </location>
</feature>
<proteinExistence type="predicted"/>
<evidence type="ECO:0000313" key="3">
    <source>
        <dbReference type="EMBL" id="MBB5018998.1"/>
    </source>
</evidence>
<dbReference type="Gene3D" id="2.40.128.110">
    <property type="entry name" value="Lipid/polyisoprenoid-binding, YceI-like"/>
    <property type="match status" value="1"/>
</dbReference>
<name>A0A840MK21_9PROT</name>
<feature type="domain" description="Lipid/polyisoprenoid-binding YceI-like" evidence="2">
    <location>
        <begin position="24"/>
        <end position="187"/>
    </location>
</feature>
<dbReference type="EMBL" id="JACHHY010000013">
    <property type="protein sequence ID" value="MBB5018998.1"/>
    <property type="molecule type" value="Genomic_DNA"/>
</dbReference>
<keyword evidence="1" id="KW-0732">Signal</keyword>
<sequence>MKKTLLALTAVGALAQAAHAAPETYINDVSHTYVNFQISHLGLSTQYARFDKVDAKIVLDKEAKTASVEAKIDVGSLSSGWKKRDDHVKNEDFFNVGKFPSIDFKSTKATFDGDKLTKLDGNLTLLGVTKPVSLTVDAFVCKEHPMAKKMACGANATGALKRTDFGMNAYVPNIGDEVKFTIQIEAFKQ</sequence>
<dbReference type="PANTHER" id="PTHR34406">
    <property type="entry name" value="PROTEIN YCEI"/>
    <property type="match status" value="1"/>
</dbReference>
<protein>
    <submittedName>
        <fullName evidence="3">Polyisoprenoid-binding protein YceI</fullName>
    </submittedName>
</protein>
<accession>A0A840MK21</accession>
<dbReference type="SMART" id="SM00867">
    <property type="entry name" value="YceI"/>
    <property type="match status" value="1"/>
</dbReference>
<dbReference type="RefSeq" id="WP_184039111.1">
    <property type="nucleotide sequence ID" value="NZ_JACHHY010000013.1"/>
</dbReference>